<dbReference type="EMBL" id="KV921865">
    <property type="protein sequence ID" value="ORE10442.1"/>
    <property type="molecule type" value="Genomic_DNA"/>
</dbReference>
<protein>
    <submittedName>
        <fullName evidence="1">Uncharacterized protein</fullName>
    </submittedName>
</protein>
<accession>A0A1X0REL3</accession>
<organism evidence="1">
    <name type="scientific">Rhizopus microsporus var. microsporus</name>
    <dbReference type="NCBI Taxonomy" id="86635"/>
    <lineage>
        <taxon>Eukaryota</taxon>
        <taxon>Fungi</taxon>
        <taxon>Fungi incertae sedis</taxon>
        <taxon>Mucoromycota</taxon>
        <taxon>Mucoromycotina</taxon>
        <taxon>Mucoromycetes</taxon>
        <taxon>Mucorales</taxon>
        <taxon>Mucorineae</taxon>
        <taxon>Rhizopodaceae</taxon>
        <taxon>Rhizopus</taxon>
    </lineage>
</organism>
<dbReference type="AlphaFoldDB" id="A0A1X0REL3"/>
<reference evidence="1" key="1">
    <citation type="journal article" date="2016" name="Proc. Natl. Acad. Sci. U.S.A.">
        <title>Lipid metabolic changes in an early divergent fungus govern the establishment of a mutualistic symbiosis with endobacteria.</title>
        <authorList>
            <person name="Lastovetsky O.A."/>
            <person name="Gaspar M.L."/>
            <person name="Mondo S.J."/>
            <person name="LaButti K.M."/>
            <person name="Sandor L."/>
            <person name="Grigoriev I.V."/>
            <person name="Henry S.A."/>
            <person name="Pawlowska T.E."/>
        </authorList>
    </citation>
    <scope>NUCLEOTIDE SEQUENCE [LARGE SCALE GENOMIC DNA]</scope>
    <source>
        <strain evidence="1">ATCC 52814</strain>
    </source>
</reference>
<dbReference type="VEuPathDB" id="FungiDB:BCV72DRAFT_313653"/>
<evidence type="ECO:0000313" key="1">
    <source>
        <dbReference type="EMBL" id="ORE10442.1"/>
    </source>
</evidence>
<dbReference type="Proteomes" id="UP000242414">
    <property type="component" value="Unassembled WGS sequence"/>
</dbReference>
<gene>
    <name evidence="1" type="ORF">BCV72DRAFT_313653</name>
</gene>
<name>A0A1X0REL3_RHIZD</name>
<proteinExistence type="predicted"/>
<sequence length="106" mass="11885">MYAHILRLLNRSNSILKKEKCKTATKQDFVGESANYPESKVISNSIADRQFTKNVDLKRLLIPSFQVNGEDGELNIMELVAPVLYTSQHIGSVEIPNNLAGLRALR</sequence>